<reference evidence="1 2" key="1">
    <citation type="submission" date="2017-09" db="EMBL/GenBank/DDBJ databases">
        <title>Depth-based differentiation of microbial function through sediment-hosted aquifers and enrichment of novel symbionts in the deep terrestrial subsurface.</title>
        <authorList>
            <person name="Probst A.J."/>
            <person name="Ladd B."/>
            <person name="Jarett J.K."/>
            <person name="Geller-Mcgrath D.E."/>
            <person name="Sieber C.M."/>
            <person name="Emerson J.B."/>
            <person name="Anantharaman K."/>
            <person name="Thomas B.C."/>
            <person name="Malmstrom R."/>
            <person name="Stieglmeier M."/>
            <person name="Klingl A."/>
            <person name="Woyke T."/>
            <person name="Ryan C.M."/>
            <person name="Banfield J.F."/>
        </authorList>
    </citation>
    <scope>NUCLEOTIDE SEQUENCE [LARGE SCALE GENOMIC DNA]</scope>
    <source>
        <strain evidence="1">CG10_big_fil_rev_8_21_14_0_10_34_34</strain>
    </source>
</reference>
<gene>
    <name evidence="1" type="ORF">COV33_01895</name>
</gene>
<organism evidence="1 2">
    <name type="scientific">Candidatus Zambryskibacteria bacterium CG10_big_fil_rev_8_21_14_0_10_34_34</name>
    <dbReference type="NCBI Taxonomy" id="1975114"/>
    <lineage>
        <taxon>Bacteria</taxon>
        <taxon>Candidatus Zambryskiibacteriota</taxon>
    </lineage>
</organism>
<accession>A0A2H0R1E0</accession>
<dbReference type="EMBL" id="PCXM01000031">
    <property type="protein sequence ID" value="PIR40076.1"/>
    <property type="molecule type" value="Genomic_DNA"/>
</dbReference>
<sequence length="258" mass="31097">MLLLTQEEYSKLKHKTPYVYKIQNKKQFLYYFGERHSFDPKNKQWIQVKEFWFDFIKNTENSKRIAFVEAGNPSLKETEEKSILEAGGTGLIVFLSSQSKTEVYCPEPNRTYEMMELEKQFSKEEIEYYYFARIVYQWSKIPDPKPKFEEYIIRFLERDKKMSDWNDFDFSFENLKIVHKKLFDTEFDLEDLNFFKDLVTPVELKTVINRVARASGEIRNEYIIKEIQKYWNNGYSIFIEYGASHAVIQESLLKEILK</sequence>
<protein>
    <submittedName>
        <fullName evidence="1">Uncharacterized protein</fullName>
    </submittedName>
</protein>
<comment type="caution">
    <text evidence="1">The sequence shown here is derived from an EMBL/GenBank/DDBJ whole genome shotgun (WGS) entry which is preliminary data.</text>
</comment>
<dbReference type="Proteomes" id="UP000230828">
    <property type="component" value="Unassembled WGS sequence"/>
</dbReference>
<dbReference type="AlphaFoldDB" id="A0A2H0R1E0"/>
<evidence type="ECO:0000313" key="1">
    <source>
        <dbReference type="EMBL" id="PIR40076.1"/>
    </source>
</evidence>
<name>A0A2H0R1E0_9BACT</name>
<evidence type="ECO:0000313" key="2">
    <source>
        <dbReference type="Proteomes" id="UP000230828"/>
    </source>
</evidence>
<proteinExistence type="predicted"/>